<feature type="compositionally biased region" description="Polar residues" evidence="2">
    <location>
        <begin position="97"/>
        <end position="110"/>
    </location>
</feature>
<protein>
    <recommendedName>
        <fullName evidence="3">HMA domain-containing protein</fullName>
    </recommendedName>
</protein>
<name>A0AA38GNC3_TAXCH</name>
<accession>A0AA38GNC3</accession>
<evidence type="ECO:0000313" key="5">
    <source>
        <dbReference type="Proteomes" id="UP000824469"/>
    </source>
</evidence>
<feature type="region of interest" description="Disordered" evidence="2">
    <location>
        <begin position="68"/>
        <end position="160"/>
    </location>
</feature>
<dbReference type="PANTHER" id="PTHR22814:SF320">
    <property type="entry name" value="OS01G0309800 PROTEIN"/>
    <property type="match status" value="1"/>
</dbReference>
<dbReference type="InterPro" id="IPR036163">
    <property type="entry name" value="HMA_dom_sf"/>
</dbReference>
<dbReference type="SUPFAM" id="SSF55008">
    <property type="entry name" value="HMA, heavy metal-associated domain"/>
    <property type="match status" value="1"/>
</dbReference>
<feature type="non-terminal residue" evidence="4">
    <location>
        <position position="269"/>
    </location>
</feature>
<dbReference type="Proteomes" id="UP000824469">
    <property type="component" value="Unassembled WGS sequence"/>
</dbReference>
<dbReference type="GO" id="GO:0046872">
    <property type="term" value="F:metal ion binding"/>
    <property type="evidence" value="ECO:0007669"/>
    <property type="project" value="UniProtKB-KW"/>
</dbReference>
<feature type="domain" description="HMA" evidence="3">
    <location>
        <begin position="2"/>
        <end position="65"/>
    </location>
</feature>
<evidence type="ECO:0000256" key="2">
    <source>
        <dbReference type="SAM" id="MobiDB-lite"/>
    </source>
</evidence>
<sequence length="269" mass="29535">TPKITEIQVRMDCNGCLQKIRRALQTVQGIYKVHEDMAQQKIVVVGWAEPEKVMRAIKRTGKIAKLCSHHTPEEENADTAERADAAAASSTSSATTVTQDPVEQSNQTVTEENAPAAAAAEEPAPAPVEEGAPPADAAQAGDSQHQENSDSPPPQETASVAAPDPVETYYMNIDHSNARHGYLIRNGFDGYHVAHDYPRDADYITTRYNNNPDYLDAQQRYHRYMADQYYYNNNNGSSSSGNSRQMTATDSSRFATMFSDENPNACCVS</sequence>
<feature type="compositionally biased region" description="Low complexity" evidence="2">
    <location>
        <begin position="111"/>
        <end position="143"/>
    </location>
</feature>
<evidence type="ECO:0000256" key="1">
    <source>
        <dbReference type="ARBA" id="ARBA00022723"/>
    </source>
</evidence>
<dbReference type="Pfam" id="PF00403">
    <property type="entry name" value="HMA"/>
    <property type="match status" value="1"/>
</dbReference>
<dbReference type="AlphaFoldDB" id="A0AA38GNC3"/>
<reference evidence="4 5" key="1">
    <citation type="journal article" date="2021" name="Nat. Plants">
        <title>The Taxus genome provides insights into paclitaxel biosynthesis.</title>
        <authorList>
            <person name="Xiong X."/>
            <person name="Gou J."/>
            <person name="Liao Q."/>
            <person name="Li Y."/>
            <person name="Zhou Q."/>
            <person name="Bi G."/>
            <person name="Li C."/>
            <person name="Du R."/>
            <person name="Wang X."/>
            <person name="Sun T."/>
            <person name="Guo L."/>
            <person name="Liang H."/>
            <person name="Lu P."/>
            <person name="Wu Y."/>
            <person name="Zhang Z."/>
            <person name="Ro D.K."/>
            <person name="Shang Y."/>
            <person name="Huang S."/>
            <person name="Yan J."/>
        </authorList>
    </citation>
    <scope>NUCLEOTIDE SEQUENCE [LARGE SCALE GENOMIC DNA]</scope>
    <source>
        <strain evidence="4">Ta-2019</strain>
    </source>
</reference>
<dbReference type="EMBL" id="JAHRHJ020000002">
    <property type="protein sequence ID" value="KAH9325063.1"/>
    <property type="molecule type" value="Genomic_DNA"/>
</dbReference>
<dbReference type="Gene3D" id="3.30.70.100">
    <property type="match status" value="1"/>
</dbReference>
<dbReference type="OMA" id="RYMGGEQ"/>
<dbReference type="InterPro" id="IPR006121">
    <property type="entry name" value="HMA_dom"/>
</dbReference>
<feature type="compositionally biased region" description="Low complexity" evidence="2">
    <location>
        <begin position="85"/>
        <end position="96"/>
    </location>
</feature>
<dbReference type="CDD" id="cd00371">
    <property type="entry name" value="HMA"/>
    <property type="match status" value="1"/>
</dbReference>
<gene>
    <name evidence="4" type="ORF">KI387_005241</name>
</gene>
<organism evidence="4 5">
    <name type="scientific">Taxus chinensis</name>
    <name type="common">Chinese yew</name>
    <name type="synonym">Taxus wallichiana var. chinensis</name>
    <dbReference type="NCBI Taxonomy" id="29808"/>
    <lineage>
        <taxon>Eukaryota</taxon>
        <taxon>Viridiplantae</taxon>
        <taxon>Streptophyta</taxon>
        <taxon>Embryophyta</taxon>
        <taxon>Tracheophyta</taxon>
        <taxon>Spermatophyta</taxon>
        <taxon>Pinopsida</taxon>
        <taxon>Pinidae</taxon>
        <taxon>Conifers II</taxon>
        <taxon>Cupressales</taxon>
        <taxon>Taxaceae</taxon>
        <taxon>Taxus</taxon>
    </lineage>
</organism>
<dbReference type="PROSITE" id="PS50846">
    <property type="entry name" value="HMA_2"/>
    <property type="match status" value="1"/>
</dbReference>
<evidence type="ECO:0000313" key="4">
    <source>
        <dbReference type="EMBL" id="KAH9325063.1"/>
    </source>
</evidence>
<dbReference type="PANTHER" id="PTHR22814">
    <property type="entry name" value="COPPER TRANSPORT PROTEIN ATOX1-RELATED"/>
    <property type="match status" value="1"/>
</dbReference>
<keyword evidence="1" id="KW-0479">Metal-binding</keyword>
<comment type="caution">
    <text evidence="4">The sequence shown here is derived from an EMBL/GenBank/DDBJ whole genome shotgun (WGS) entry which is preliminary data.</text>
</comment>
<proteinExistence type="predicted"/>
<evidence type="ECO:0000259" key="3">
    <source>
        <dbReference type="PROSITE" id="PS50846"/>
    </source>
</evidence>
<keyword evidence="5" id="KW-1185">Reference proteome</keyword>